<evidence type="ECO:0000313" key="6">
    <source>
        <dbReference type="Proteomes" id="UP000002489"/>
    </source>
</evidence>
<dbReference type="PANTHER" id="PTHR45782:SF4">
    <property type="entry name" value="MITOCHONDRIAL RIBOSOME-ASSOCIATED GTPASE 1"/>
    <property type="match status" value="1"/>
</dbReference>
<feature type="domain" description="G" evidence="4">
    <location>
        <begin position="129"/>
        <end position="202"/>
    </location>
</feature>
<dbReference type="InterPro" id="IPR023179">
    <property type="entry name" value="GTP-bd_ortho_bundle_sf"/>
</dbReference>
<dbReference type="PANTHER" id="PTHR45782">
    <property type="entry name" value="MITOCHONDRIAL RIBOSOME-ASSOCIATED GTPASE 1"/>
    <property type="match status" value="1"/>
</dbReference>
<feature type="compositionally biased region" description="Polar residues" evidence="3">
    <location>
        <begin position="313"/>
        <end position="322"/>
    </location>
</feature>
<dbReference type="GO" id="GO:0005525">
    <property type="term" value="F:GTP binding"/>
    <property type="evidence" value="ECO:0007669"/>
    <property type="project" value="UniProtKB-KW"/>
</dbReference>
<dbReference type="SUPFAM" id="SSF52540">
    <property type="entry name" value="P-loop containing nucleoside triphosphate hydrolases"/>
    <property type="match status" value="1"/>
</dbReference>
<evidence type="ECO:0000256" key="3">
    <source>
        <dbReference type="SAM" id="MobiDB-lite"/>
    </source>
</evidence>
<dbReference type="InterPro" id="IPR027417">
    <property type="entry name" value="P-loop_NTPase"/>
</dbReference>
<organism evidence="5 6">
    <name type="scientific">Fusarium oxysporum (strain Fo5176)</name>
    <name type="common">Fusarium vascular wilt</name>
    <dbReference type="NCBI Taxonomy" id="660025"/>
    <lineage>
        <taxon>Eukaryota</taxon>
        <taxon>Fungi</taxon>
        <taxon>Dikarya</taxon>
        <taxon>Ascomycota</taxon>
        <taxon>Pezizomycotina</taxon>
        <taxon>Sordariomycetes</taxon>
        <taxon>Hypocreomycetidae</taxon>
        <taxon>Hypocreales</taxon>
        <taxon>Nectriaceae</taxon>
        <taxon>Fusarium</taxon>
        <taxon>Fusarium oxysporum species complex</taxon>
    </lineage>
</organism>
<dbReference type="STRING" id="426428.A0A0D2XHC1"/>
<gene>
    <name evidence="5" type="primary">28945450</name>
</gene>
<dbReference type="GO" id="GO:0005739">
    <property type="term" value="C:mitochondrion"/>
    <property type="evidence" value="ECO:0007669"/>
    <property type="project" value="TreeGrafter"/>
</dbReference>
<dbReference type="Proteomes" id="UP000002489">
    <property type="component" value="Unassembled WGS sequence"/>
</dbReference>
<dbReference type="GO" id="GO:0003924">
    <property type="term" value="F:GTPase activity"/>
    <property type="evidence" value="ECO:0007669"/>
    <property type="project" value="TreeGrafter"/>
</dbReference>
<feature type="region of interest" description="Disordered" evidence="3">
    <location>
        <begin position="303"/>
        <end position="339"/>
    </location>
</feature>
<reference evidence="5" key="2">
    <citation type="submission" date="2025-08" db="UniProtKB">
        <authorList>
            <consortium name="EnsemblFungi"/>
        </authorList>
    </citation>
    <scope>IDENTIFICATION</scope>
    <source>
        <strain evidence="5">4287 / CBS 123668 / FGSC 9935 / NRRL 34936</strain>
    </source>
</reference>
<sequence length="339" mass="37859">MAQFVPRQSFVVPNSIPKTYYIGHHAKGFSEMTKMKSHISLALECRDARIPFTSHNPNLDRIIGGNERIIIYTKCDYATDTPNLQNTLRKIYGDNIIFWDKHRPSTTDRLLKMIKRAAVAQDSILGLRAIVVGVPNVGKSSVLNALRFQGIRRKSPKVAKTGGQAGVTRKMGTNVRILDPEWKSEGVGLNGAFLLDTPGVFPPYVRDGEAMLKFALVQGIKDGLIPTEILVDYLLYRMNLFKPTLYKRYCEPTNDVHEFLTAVALKDGLIKLKGVPDLQSAATRILHLWRHGKMGKFVLDDVSDEGSEKHQQSIDNPPLSLNQAKKQKKQAIAQEKAGA</sequence>
<evidence type="ECO:0000256" key="1">
    <source>
        <dbReference type="ARBA" id="ARBA00022741"/>
    </source>
</evidence>
<dbReference type="Gene3D" id="3.40.50.300">
    <property type="entry name" value="P-loop containing nucleotide triphosphate hydrolases"/>
    <property type="match status" value="1"/>
</dbReference>
<reference evidence="6" key="1">
    <citation type="journal article" date="2012" name="Mol. Plant Microbe Interact.">
        <title>A highly conserved effector in Fusarium oxysporum is required for full virulence on Arabidopsis.</title>
        <authorList>
            <person name="Thatcher L.F."/>
            <person name="Gardiner D.M."/>
            <person name="Kazan K."/>
            <person name="Manners J."/>
        </authorList>
    </citation>
    <scope>NUCLEOTIDE SEQUENCE [LARGE SCALE GENOMIC DNA]</scope>
    <source>
        <strain evidence="6">Fo5176</strain>
    </source>
</reference>
<evidence type="ECO:0000259" key="4">
    <source>
        <dbReference type="Pfam" id="PF01926"/>
    </source>
</evidence>
<dbReference type="InterPro" id="IPR006073">
    <property type="entry name" value="GTP-bd"/>
</dbReference>
<evidence type="ECO:0000313" key="5">
    <source>
        <dbReference type="EnsemblFungi" id="FOXG_03319P0"/>
    </source>
</evidence>
<dbReference type="Pfam" id="PF01926">
    <property type="entry name" value="MMR_HSR1"/>
    <property type="match status" value="1"/>
</dbReference>
<dbReference type="AlphaFoldDB" id="A0A0D2XHC1"/>
<dbReference type="VEuPathDB" id="FungiDB:FOXG_03319"/>
<feature type="compositionally biased region" description="Low complexity" evidence="3">
    <location>
        <begin position="330"/>
        <end position="339"/>
    </location>
</feature>
<keyword evidence="2" id="KW-0342">GTP-binding</keyword>
<dbReference type="GO" id="GO:0032543">
    <property type="term" value="P:mitochondrial translation"/>
    <property type="evidence" value="ECO:0007669"/>
    <property type="project" value="TreeGrafter"/>
</dbReference>
<protein>
    <recommendedName>
        <fullName evidence="4">G domain-containing protein</fullName>
    </recommendedName>
</protein>
<dbReference type="Gene3D" id="1.10.1580.10">
    <property type="match status" value="1"/>
</dbReference>
<name>A0A0D2XHC1_FUSOF</name>
<dbReference type="EnsemblFungi" id="FOXG_03319T0">
    <property type="protein sequence ID" value="FOXG_03319P0"/>
    <property type="gene ID" value="FOXG_03319"/>
</dbReference>
<keyword evidence="1" id="KW-0547">Nucleotide-binding</keyword>
<proteinExistence type="predicted"/>
<evidence type="ECO:0000256" key="2">
    <source>
        <dbReference type="ARBA" id="ARBA00023134"/>
    </source>
</evidence>
<accession>A0A0D2XHC1</accession>